<reference evidence="1" key="1">
    <citation type="submission" date="2021-02" db="EMBL/GenBank/DDBJ databases">
        <authorList>
            <person name="Nowell W R."/>
        </authorList>
    </citation>
    <scope>NUCLEOTIDE SEQUENCE</scope>
</reference>
<proteinExistence type="predicted"/>
<dbReference type="AlphaFoldDB" id="A0A815MN35"/>
<accession>A0A815MN35</accession>
<gene>
    <name evidence="1" type="ORF">SEV965_LOCUS32476</name>
</gene>
<protein>
    <submittedName>
        <fullName evidence="1">Uncharacterized protein</fullName>
    </submittedName>
</protein>
<evidence type="ECO:0000313" key="1">
    <source>
        <dbReference type="EMBL" id="CAF1425230.1"/>
    </source>
</evidence>
<dbReference type="EMBL" id="CAJNOU010004070">
    <property type="protein sequence ID" value="CAF1425230.1"/>
    <property type="molecule type" value="Genomic_DNA"/>
</dbReference>
<name>A0A815MN35_9BILA</name>
<sequence length="175" mass="20389">MTSRLRQQRSISRELTYSTSVTVTEAAIPVARAPLKLDNSGRSSIILSEKQQENIRYYIHLMFAERIYPTTDKALSRILTDDPGFPVRSKTSLWRWIKELEFVFQRTTKVTVPLDAVSFMAARARYFTAIDKFRSDGSKIFWHDETWCNQYEEKSYIWTDGKTGTGRFRQIEGKG</sequence>
<evidence type="ECO:0000313" key="2">
    <source>
        <dbReference type="Proteomes" id="UP000663889"/>
    </source>
</evidence>
<organism evidence="1 2">
    <name type="scientific">Rotaria sordida</name>
    <dbReference type="NCBI Taxonomy" id="392033"/>
    <lineage>
        <taxon>Eukaryota</taxon>
        <taxon>Metazoa</taxon>
        <taxon>Spiralia</taxon>
        <taxon>Gnathifera</taxon>
        <taxon>Rotifera</taxon>
        <taxon>Eurotatoria</taxon>
        <taxon>Bdelloidea</taxon>
        <taxon>Philodinida</taxon>
        <taxon>Philodinidae</taxon>
        <taxon>Rotaria</taxon>
    </lineage>
</organism>
<comment type="caution">
    <text evidence="1">The sequence shown here is derived from an EMBL/GenBank/DDBJ whole genome shotgun (WGS) entry which is preliminary data.</text>
</comment>
<dbReference type="Proteomes" id="UP000663889">
    <property type="component" value="Unassembled WGS sequence"/>
</dbReference>